<dbReference type="EC" id="3.4.11.4" evidence="1"/>
<name>A0ACD1BAR8_9CLOT</name>
<evidence type="ECO:0000313" key="2">
    <source>
        <dbReference type="Proteomes" id="UP000594603"/>
    </source>
</evidence>
<protein>
    <submittedName>
        <fullName evidence="1">Peptidase T</fullName>
        <ecNumber evidence="1">3.4.11.4</ecNumber>
    </submittedName>
</protein>
<accession>A0ACD1BAR8</accession>
<keyword evidence="1" id="KW-0645">Protease</keyword>
<keyword evidence="2" id="KW-1185">Reference proteome</keyword>
<evidence type="ECO:0000313" key="1">
    <source>
        <dbReference type="EMBL" id="QPJ84464.1"/>
    </source>
</evidence>
<sequence length="406" mass="45233">MKKVEERFLEYIKIDTKSDETTKVTPSTKGQLEFGKVLASELKNLGLSDVKISNDGYIYATLEGNLDKKVPTIGFIAHMDTAPDMDGKCVNPKIVENYDGKDINLNDSVILSPEFSPELKGYIGQTLITTDGTTLLGADDKAGVSEIMTAVEYLINHPEIKHGDIKIAFTPDEEIGEGADHFDVEGFGADFAYTLDGGHIGELEYENFNAATATVLIKGTNVHPGYAKGKMVNSMMLAHEFISKLPLDEVPEKTEKYEGFSHLISMSGEVEETKLVFIIRDFFEDTYESRKERFVEIEKKLNKKYGENRVTVEIKDSYKNMKEKVEPVMYIVDMAKKAMESANVTPLVKPIRGGTDGARLSFMGLPTPNIFTGGENFHGKYEYIPVESMMKAVDVILNIVKENNNL</sequence>
<organism evidence="1 2">
    <name type="scientific">Candidatus Sarcina troglodytae</name>
    <dbReference type="NCBI Taxonomy" id="2726954"/>
    <lineage>
        <taxon>Bacteria</taxon>
        <taxon>Bacillati</taxon>
        <taxon>Bacillota</taxon>
        <taxon>Clostridia</taxon>
        <taxon>Eubacteriales</taxon>
        <taxon>Clostridiaceae</taxon>
        <taxon>Sarcina</taxon>
    </lineage>
</organism>
<proteinExistence type="predicted"/>
<dbReference type="Proteomes" id="UP000594603">
    <property type="component" value="Chromosome"/>
</dbReference>
<gene>
    <name evidence="1" type="primary">pepT</name>
    <name evidence="1" type="ORF">HH195_00295</name>
</gene>
<reference evidence="1" key="1">
    <citation type="submission" date="2020-04" db="EMBL/GenBank/DDBJ databases">
        <title>A novel bacterium ('Candidatus Sarcina troglodytae' sp. nov.) linked to a protracted, uniformly lethal epizootic among sanctuary western chimpanzees (Pan troglodytes verus) in Sierra Leone.</title>
        <authorList>
            <person name="Owens L.A."/>
            <person name="Colitti B."/>
            <person name="Hirji I."/>
            <person name="Pizaro A."/>
            <person name="Jaffe J.E."/>
            <person name="Moittie S."/>
            <person name="Bishop-Lilly K.A."/>
            <person name="Estrella L.A."/>
            <person name="Voegtly L.J."/>
            <person name="Kuhn J.H."/>
            <person name="Suen G."/>
            <person name="Deblois C.L."/>
            <person name="Dunn C."/>
            <person name="Juan-Salles C."/>
            <person name="Goldberg T.L."/>
        </authorList>
    </citation>
    <scope>NUCLEOTIDE SEQUENCE</scope>
    <source>
        <strain evidence="1">JB2</strain>
    </source>
</reference>
<dbReference type="EMBL" id="CP051754">
    <property type="protein sequence ID" value="QPJ84464.1"/>
    <property type="molecule type" value="Genomic_DNA"/>
</dbReference>
<keyword evidence="1" id="KW-0031">Aminopeptidase</keyword>
<keyword evidence="1" id="KW-0378">Hydrolase</keyword>